<evidence type="ECO:0000256" key="1">
    <source>
        <dbReference type="SAM" id="MobiDB-lite"/>
    </source>
</evidence>
<dbReference type="AlphaFoldDB" id="A0A3P3XU86"/>
<organism evidence="2">
    <name type="scientific">uncultured spirochete</name>
    <dbReference type="NCBI Taxonomy" id="156406"/>
    <lineage>
        <taxon>Bacteria</taxon>
        <taxon>Pseudomonadati</taxon>
        <taxon>Spirochaetota</taxon>
        <taxon>Spirochaetia</taxon>
        <taxon>Spirochaetales</taxon>
        <taxon>environmental samples</taxon>
    </lineage>
</organism>
<name>A0A3P3XU86_9SPIR</name>
<gene>
    <name evidence="2" type="ORF">SPIRO4BDMA_70274</name>
</gene>
<sequence>MNLRLVHVGKKKLQCAAIFVLLPLTAALSLDASARSVSGNISLSTSTTGTRAYLSLILPFDALINASMPLSLDSEILNSASFTAKGKLGGLTLAAGKLKISDAASFLARPDLVSSRGSSLMYSGNLGSASDPLGISATSSRLSLFLAKGEIYSCGALQYLFLDNPARVAISVGALLDEEDQNSVLHRMKPWLALGSGYSVSNISFLARLHVYPDMEAHRGDFSWLKAAAGRLDISLRASKQKMKGFLYAETGDFISATGKAASHDAMAQLDYEVDISRIPLFKNFSAGLSVFSKQGAAVPVMGDTPSFGTLPDPFALKYWPDGGKVHFGIENKEVRTHVFDADVGLSPSFSGTVAREEGQWSGKMGFDLDIRSAGPPAPRSPAPQLGLGFALQASCSEQKDASEAEDGDFSGISEYEESDDTSATARNMDGKFIFDRVLVALRTAFDPFSCSVSTDVPLKHSDSDALRVQIRASAKMPHFFVEASGTGKFEMGAKQFSIASAHLYVKIPL</sequence>
<accession>A0A3P3XU86</accession>
<feature type="region of interest" description="Disordered" evidence="1">
    <location>
        <begin position="401"/>
        <end position="423"/>
    </location>
</feature>
<evidence type="ECO:0000313" key="2">
    <source>
        <dbReference type="EMBL" id="SLM19850.1"/>
    </source>
</evidence>
<dbReference type="EMBL" id="FWDO01000007">
    <property type="protein sequence ID" value="SLM19850.1"/>
    <property type="molecule type" value="Genomic_DNA"/>
</dbReference>
<proteinExistence type="predicted"/>
<protein>
    <submittedName>
        <fullName evidence="2">Uncharacterized protein</fullName>
    </submittedName>
</protein>
<reference evidence="2" key="1">
    <citation type="submission" date="2017-02" db="EMBL/GenBank/DDBJ databases">
        <authorList>
            <person name="Regsiter A."/>
            <person name="William W."/>
        </authorList>
    </citation>
    <scope>NUCLEOTIDE SEQUENCE</scope>
    <source>
        <strain evidence="2">BdmA 4</strain>
    </source>
</reference>
<feature type="compositionally biased region" description="Acidic residues" evidence="1">
    <location>
        <begin position="404"/>
        <end position="421"/>
    </location>
</feature>